<feature type="transmembrane region" description="Helical" evidence="1">
    <location>
        <begin position="54"/>
        <end position="73"/>
    </location>
</feature>
<accession>I6N5S8</accession>
<evidence type="ECO:0000256" key="1">
    <source>
        <dbReference type="SAM" id="Phobius"/>
    </source>
</evidence>
<keyword evidence="1" id="KW-0812">Transmembrane</keyword>
<feature type="transmembrane region" description="Helical" evidence="1">
    <location>
        <begin position="79"/>
        <end position="100"/>
    </location>
</feature>
<keyword evidence="3" id="KW-0496">Mitochondrion</keyword>
<feature type="transmembrane region" description="Helical" evidence="1">
    <location>
        <begin position="25"/>
        <end position="42"/>
    </location>
</feature>
<evidence type="ECO:0000313" key="3">
    <source>
        <dbReference type="EMBL" id="AEP20735.1"/>
    </source>
</evidence>
<keyword evidence="1" id="KW-0472">Membrane</keyword>
<protein>
    <submittedName>
        <fullName evidence="3">ORF105</fullName>
    </submittedName>
</protein>
<gene>
    <name evidence="3" type="primary">orf105</name>
</gene>
<keyword evidence="2" id="KW-0732">Signal</keyword>
<feature type="chain" id="PRO_5003705516" evidence="2">
    <location>
        <begin position="18"/>
        <end position="105"/>
    </location>
</feature>
<reference evidence="3" key="1">
    <citation type="journal article" date="2012" name="PLoS ONE">
        <title>Tertiary endosymbiosis in two dinotoms has generated little change in the mitochondrial genomes of their dinoflagellate hosts and diatom endosymbionts.</title>
        <authorList>
            <person name="Imanian B."/>
            <person name="Pombert J.F."/>
            <person name="Dorrell R.G."/>
            <person name="Burki F."/>
            <person name="Keeling P.J."/>
        </authorList>
    </citation>
    <scope>NUCLEOTIDE SEQUENCE</scope>
</reference>
<dbReference type="AlphaFoldDB" id="I6N5S8"/>
<keyword evidence="1" id="KW-1133">Transmembrane helix</keyword>
<geneLocation type="mitochondrion" evidence="3"/>
<dbReference type="EMBL" id="JN378734">
    <property type="protein sequence ID" value="AEP20735.1"/>
    <property type="molecule type" value="Genomic_DNA"/>
</dbReference>
<organism evidence="3">
    <name type="scientific">Kryptoperidinium foliaceum endosymbiont</name>
    <dbReference type="NCBI Taxonomy" id="1079369"/>
    <lineage>
        <taxon>Eukaryota</taxon>
        <taxon>Sar</taxon>
        <taxon>Stramenopiles</taxon>
        <taxon>Ochrophyta</taxon>
        <taxon>Bacillariophyta</taxon>
        <taxon>Bacillariophyceae</taxon>
        <taxon>Bacillariophycidae</taxon>
    </lineage>
</organism>
<evidence type="ECO:0000256" key="2">
    <source>
        <dbReference type="SAM" id="SignalP"/>
    </source>
</evidence>
<proteinExistence type="predicted"/>
<feature type="signal peptide" evidence="2">
    <location>
        <begin position="1"/>
        <end position="17"/>
    </location>
</feature>
<name>I6N5S8_9STRA</name>
<sequence>MHFILIWVSFILVLSLSEELDHEHFLLFSCSLFYAIYLYNLISPIALSLRETLLLFNVPTLILWYLVFVYNDFLCLNPISHQTFISLFIFYLYFNFYFYYKSCNS</sequence>